<name>A0A3B0A1U8_9ACTN</name>
<feature type="chain" id="PRO_5039670709" evidence="5">
    <location>
        <begin position="23"/>
        <end position="879"/>
    </location>
</feature>
<keyword evidence="2" id="KW-0964">Secreted</keyword>
<evidence type="ECO:0000256" key="1">
    <source>
        <dbReference type="ARBA" id="ARBA00004613"/>
    </source>
</evidence>
<evidence type="ECO:0000313" key="8">
    <source>
        <dbReference type="Proteomes" id="UP000279968"/>
    </source>
</evidence>
<feature type="domain" description="Right handed beta helix" evidence="6">
    <location>
        <begin position="155"/>
        <end position="316"/>
    </location>
</feature>
<comment type="subcellular location">
    <subcellularLocation>
        <location evidence="1">Secreted</location>
    </subcellularLocation>
</comment>
<evidence type="ECO:0000313" key="7">
    <source>
        <dbReference type="EMBL" id="RKN54545.1"/>
    </source>
</evidence>
<dbReference type="Gene3D" id="2.160.20.10">
    <property type="entry name" value="Single-stranded right-handed beta-helix, Pectin lyase-like"/>
    <property type="match status" value="1"/>
</dbReference>
<dbReference type="PANTHER" id="PTHR40088:SF2">
    <property type="entry name" value="SECRETED SUGAR HYDROLASE"/>
    <property type="match status" value="1"/>
</dbReference>
<reference evidence="7 8" key="1">
    <citation type="journal article" date="2015" name="Int. J. Syst. Evol. Microbiol.">
        <title>Micromonospora costi sp. nov., isolated from a leaf of Costus speciosus.</title>
        <authorList>
            <person name="Thawai C."/>
        </authorList>
    </citation>
    <scope>NUCLEOTIDE SEQUENCE [LARGE SCALE GENOMIC DNA]</scope>
    <source>
        <strain evidence="7 8">CS1-12</strain>
    </source>
</reference>
<dbReference type="InterPro" id="IPR012334">
    <property type="entry name" value="Pectin_lyas_fold"/>
</dbReference>
<dbReference type="RefSeq" id="WP_120781266.1">
    <property type="nucleotide sequence ID" value="NZ_JBHLUP010000001.1"/>
</dbReference>
<dbReference type="GO" id="GO:0005576">
    <property type="term" value="C:extracellular region"/>
    <property type="evidence" value="ECO:0007669"/>
    <property type="project" value="UniProtKB-SubCell"/>
</dbReference>
<feature type="signal peptide" evidence="5">
    <location>
        <begin position="1"/>
        <end position="22"/>
    </location>
</feature>
<dbReference type="EMBL" id="RBAN01000003">
    <property type="protein sequence ID" value="RKN54545.1"/>
    <property type="molecule type" value="Genomic_DNA"/>
</dbReference>
<dbReference type="Proteomes" id="UP000279968">
    <property type="component" value="Unassembled WGS sequence"/>
</dbReference>
<evidence type="ECO:0000256" key="2">
    <source>
        <dbReference type="ARBA" id="ARBA00022525"/>
    </source>
</evidence>
<evidence type="ECO:0000256" key="3">
    <source>
        <dbReference type="ARBA" id="ARBA00022729"/>
    </source>
</evidence>
<evidence type="ECO:0000259" key="6">
    <source>
        <dbReference type="Pfam" id="PF13229"/>
    </source>
</evidence>
<dbReference type="InterPro" id="IPR039448">
    <property type="entry name" value="Beta_helix"/>
</dbReference>
<protein>
    <submittedName>
        <fullName evidence="7">DUF1565 domain-containing protein</fullName>
    </submittedName>
</protein>
<accession>A0A3B0A1U8</accession>
<gene>
    <name evidence="7" type="ORF">D7193_21535</name>
</gene>
<dbReference type="Pfam" id="PF13229">
    <property type="entry name" value="Beta_helix"/>
    <property type="match status" value="1"/>
</dbReference>
<dbReference type="OrthoDB" id="4855196at2"/>
<dbReference type="InterPro" id="IPR006626">
    <property type="entry name" value="PbH1"/>
</dbReference>
<sequence length="879" mass="87963">MRQRRWAQLALVPLIGSTGLVASVAPAAVAAPAASAAPATATAAAPPDLYVSSTYCSRATADGSADLPYCTISAALAVAQPGQTVLVQPGSYAEAVTVTRSGSSGAPITIRAVNSQGGFVRLSAPAGSRAFTLAGVHDVTVEGFSVRTSGPAESVLVDGAARVTLDDLTVRPSTGAAGVRVTGASDGVTVSRGWFAASGAPGVVIGAGVTGAVVTGNEFRGGLTVDGAPGTAVTGNTLVTGCATGVTVTGASTGVAIRNNIVSTTDLSGATPAPCADPAAATAITVSAASVPQSAADHNLIDPASGGTLYAWGDATYTDLAAFRGATGQGAHDIAADPKLKPEQGTERPWIALDPTSPAVDSADATAAGSGPVDMLGRPRSDAPDVPNTGTGSGYRDRGAVEVSSSMPINGYGSVSRKVGGGPFDIVARADVSYSWPVETVAGTFGFRHPGDNFYTVSGSPVHEETVRRAGQACVNIYVSYDGYRTISAFLPGLGGCVVVGAAYNPVTPTRLLDTRNGTGVGTAARVAPNAEVTLPIGSIGGVPAADISAVVLNVTVTEPAAAGFLTVYPDGSTLPSASTVNFVAGETVPNLTIVPVTNGKIRFRNTSSGSVHLVADLQGWYGGTGSGFKPLTSPVRVADSREGTAGPYPPDSARELDLSGRVPAGATAVVLNVTVTAPTANGVLKVYPGGSLVPIASNLNFVAGQTVPNLVIVPVVGGRVSIYNQSSGSTHVIADLAGWFGGAGSGADQTYVPYGPRRIADTRDGTGLPSRPVGPVDPNAYIGVPWPATIQQCCTERVTAVVTNLTVTAPTKAGVLIAYPSSASRPTASNVNFVAGETASNLAVTRISPTEGLRLYNQSSGSTHVIVDQAGYFIAPAS</sequence>
<feature type="region of interest" description="Disordered" evidence="4">
    <location>
        <begin position="356"/>
        <end position="398"/>
    </location>
</feature>
<dbReference type="GO" id="GO:0016837">
    <property type="term" value="F:carbon-oxygen lyase activity, acting on polysaccharides"/>
    <property type="evidence" value="ECO:0007669"/>
    <property type="project" value="TreeGrafter"/>
</dbReference>
<dbReference type="AlphaFoldDB" id="A0A3B0A1U8"/>
<evidence type="ECO:0000256" key="4">
    <source>
        <dbReference type="SAM" id="MobiDB-lite"/>
    </source>
</evidence>
<dbReference type="SUPFAM" id="SSF51126">
    <property type="entry name" value="Pectin lyase-like"/>
    <property type="match status" value="1"/>
</dbReference>
<comment type="caution">
    <text evidence="7">The sequence shown here is derived from an EMBL/GenBank/DDBJ whole genome shotgun (WGS) entry which is preliminary data.</text>
</comment>
<evidence type="ECO:0000256" key="5">
    <source>
        <dbReference type="SAM" id="SignalP"/>
    </source>
</evidence>
<organism evidence="7 8">
    <name type="scientific">Micromonospora costi</name>
    <dbReference type="NCBI Taxonomy" id="1530042"/>
    <lineage>
        <taxon>Bacteria</taxon>
        <taxon>Bacillati</taxon>
        <taxon>Actinomycetota</taxon>
        <taxon>Actinomycetes</taxon>
        <taxon>Micromonosporales</taxon>
        <taxon>Micromonosporaceae</taxon>
        <taxon>Micromonospora</taxon>
    </lineage>
</organism>
<dbReference type="InterPro" id="IPR011050">
    <property type="entry name" value="Pectin_lyase_fold/virulence"/>
</dbReference>
<proteinExistence type="predicted"/>
<keyword evidence="8" id="KW-1185">Reference proteome</keyword>
<dbReference type="PANTHER" id="PTHR40088">
    <property type="entry name" value="PECTATE LYASE (EUROFUNG)"/>
    <property type="match status" value="1"/>
</dbReference>
<dbReference type="InterPro" id="IPR052052">
    <property type="entry name" value="Polysaccharide_Lyase_9"/>
</dbReference>
<dbReference type="SMART" id="SM00710">
    <property type="entry name" value="PbH1"/>
    <property type="match status" value="5"/>
</dbReference>
<keyword evidence="3 5" id="KW-0732">Signal</keyword>